<evidence type="ECO:0000256" key="2">
    <source>
        <dbReference type="SAM" id="MobiDB-lite"/>
    </source>
</evidence>
<feature type="domain" description="LOB" evidence="3">
    <location>
        <begin position="15"/>
        <end position="117"/>
    </location>
</feature>
<proteinExistence type="inferred from homology"/>
<evidence type="ECO:0000259" key="3">
    <source>
        <dbReference type="PROSITE" id="PS50891"/>
    </source>
</evidence>
<protein>
    <recommendedName>
        <fullName evidence="3">LOB domain-containing protein</fullName>
    </recommendedName>
</protein>
<dbReference type="EMBL" id="JBEDUW010000003">
    <property type="protein sequence ID" value="KAK9936469.1"/>
    <property type="molecule type" value="Genomic_DNA"/>
</dbReference>
<dbReference type="PROSITE" id="PS50891">
    <property type="entry name" value="LOB"/>
    <property type="match status" value="1"/>
</dbReference>
<dbReference type="Pfam" id="PF03195">
    <property type="entry name" value="LOB"/>
    <property type="match status" value="1"/>
</dbReference>
<dbReference type="PANTHER" id="PTHR31301">
    <property type="entry name" value="LOB DOMAIN-CONTAINING PROTEIN 4-RELATED"/>
    <property type="match status" value="1"/>
</dbReference>
<accession>A0AAW1XIQ8</accession>
<organism evidence="4 5">
    <name type="scientific">Rubus argutus</name>
    <name type="common">Southern blackberry</name>
    <dbReference type="NCBI Taxonomy" id="59490"/>
    <lineage>
        <taxon>Eukaryota</taxon>
        <taxon>Viridiplantae</taxon>
        <taxon>Streptophyta</taxon>
        <taxon>Embryophyta</taxon>
        <taxon>Tracheophyta</taxon>
        <taxon>Spermatophyta</taxon>
        <taxon>Magnoliopsida</taxon>
        <taxon>eudicotyledons</taxon>
        <taxon>Gunneridae</taxon>
        <taxon>Pentapetalae</taxon>
        <taxon>rosids</taxon>
        <taxon>fabids</taxon>
        <taxon>Rosales</taxon>
        <taxon>Rosaceae</taxon>
        <taxon>Rosoideae</taxon>
        <taxon>Rosoideae incertae sedis</taxon>
        <taxon>Rubus</taxon>
    </lineage>
</organism>
<dbReference type="Proteomes" id="UP001457282">
    <property type="component" value="Unassembled WGS sequence"/>
</dbReference>
<dbReference type="PANTHER" id="PTHR31301:SF165">
    <property type="entry name" value="LOB DOMAIN PROTEIN"/>
    <property type="match status" value="1"/>
</dbReference>
<reference evidence="4 5" key="1">
    <citation type="journal article" date="2023" name="G3 (Bethesda)">
        <title>A chromosome-length genome assembly and annotation of blackberry (Rubus argutus, cv. 'Hillquist').</title>
        <authorList>
            <person name="Bruna T."/>
            <person name="Aryal R."/>
            <person name="Dudchenko O."/>
            <person name="Sargent D.J."/>
            <person name="Mead D."/>
            <person name="Buti M."/>
            <person name="Cavallini A."/>
            <person name="Hytonen T."/>
            <person name="Andres J."/>
            <person name="Pham M."/>
            <person name="Weisz D."/>
            <person name="Mascagni F."/>
            <person name="Usai G."/>
            <person name="Natali L."/>
            <person name="Bassil N."/>
            <person name="Fernandez G.E."/>
            <person name="Lomsadze A."/>
            <person name="Armour M."/>
            <person name="Olukolu B."/>
            <person name="Poorten T."/>
            <person name="Britton C."/>
            <person name="Davik J."/>
            <person name="Ashrafi H."/>
            <person name="Aiden E.L."/>
            <person name="Borodovsky M."/>
            <person name="Worthington M."/>
        </authorList>
    </citation>
    <scope>NUCLEOTIDE SEQUENCE [LARGE SCALE GENOMIC DNA]</scope>
    <source>
        <strain evidence="4">PI 553951</strain>
    </source>
</reference>
<evidence type="ECO:0000313" key="5">
    <source>
        <dbReference type="Proteomes" id="UP001457282"/>
    </source>
</evidence>
<gene>
    <name evidence="4" type="ORF">M0R45_013310</name>
</gene>
<dbReference type="AlphaFoldDB" id="A0AAW1XIQ8"/>
<evidence type="ECO:0000313" key="4">
    <source>
        <dbReference type="EMBL" id="KAK9936469.1"/>
    </source>
</evidence>
<evidence type="ECO:0000256" key="1">
    <source>
        <dbReference type="ARBA" id="ARBA00005474"/>
    </source>
</evidence>
<comment type="caution">
    <text evidence="4">The sequence shown here is derived from an EMBL/GenBank/DDBJ whole genome shotgun (WGS) entry which is preliminary data.</text>
</comment>
<sequence>MSIGSNSGEHSGGRHACAACRHQRKRCEEDCVMAPYFTAEKEEEFKAVHKLFGVSNMSKLLKQLEDQNQRAQAVQSFIWEAYMWKQDPVNGPLGRYKALEEEIEYLRNLLNSNRPEQNSSIVLDQGNNSGGGITKDEVEGGVPIYGSVLNYGYTDQNLGLDHGCTSSFTSLLQQGQDAESSKGLTDCVSVASTYQTPISQGRGFQDHKRIGMESFNFFHQYPTIQGGNAISYNYRPIQVQGRGRGTFNGHVLQGRARDLVVYDTHIGAMGPQAGPALSGHRRNTSQRFSPYDQHNPIQMPSQAMRQQDQSRQNFPPQHQWNTNSQSCDNFLDVEQVNQVKSEKP</sequence>
<feature type="region of interest" description="Disordered" evidence="2">
    <location>
        <begin position="271"/>
        <end position="328"/>
    </location>
</feature>
<comment type="similarity">
    <text evidence="1">Belongs to the LOB domain-containing protein family.</text>
</comment>
<keyword evidence="5" id="KW-1185">Reference proteome</keyword>
<dbReference type="InterPro" id="IPR004883">
    <property type="entry name" value="LOB"/>
</dbReference>
<name>A0AAW1XIQ8_RUBAR</name>
<feature type="compositionally biased region" description="Polar residues" evidence="2">
    <location>
        <begin position="295"/>
        <end position="328"/>
    </location>
</feature>